<dbReference type="SUPFAM" id="SSF81321">
    <property type="entry name" value="Family A G protein-coupled receptor-like"/>
    <property type="match status" value="1"/>
</dbReference>
<evidence type="ECO:0000313" key="3">
    <source>
        <dbReference type="Proteomes" id="UP000275408"/>
    </source>
</evidence>
<evidence type="ECO:0000256" key="1">
    <source>
        <dbReference type="SAM" id="Phobius"/>
    </source>
</evidence>
<dbReference type="EMBL" id="RCHS01002856">
    <property type="protein sequence ID" value="RMX45194.1"/>
    <property type="molecule type" value="Genomic_DNA"/>
</dbReference>
<keyword evidence="1" id="KW-0472">Membrane</keyword>
<protein>
    <recommendedName>
        <fullName evidence="4">G-protein coupled receptors family 1 profile domain-containing protein</fullName>
    </recommendedName>
</protein>
<feature type="transmembrane region" description="Helical" evidence="1">
    <location>
        <begin position="12"/>
        <end position="34"/>
    </location>
</feature>
<keyword evidence="3" id="KW-1185">Reference proteome</keyword>
<feature type="transmembrane region" description="Helical" evidence="1">
    <location>
        <begin position="67"/>
        <end position="88"/>
    </location>
</feature>
<keyword evidence="1" id="KW-0812">Transmembrane</keyword>
<evidence type="ECO:0000313" key="2">
    <source>
        <dbReference type="EMBL" id="RMX45194.1"/>
    </source>
</evidence>
<evidence type="ECO:0008006" key="4">
    <source>
        <dbReference type="Google" id="ProtNLM"/>
    </source>
</evidence>
<proteinExistence type="predicted"/>
<sequence length="113" mass="13101">MDFNETVMLDLFSMDIIAVASFILTFVLYIRMYLTVRRHKNQMQSIQLRGEAQSDEMKNFAGRIKSAVGIFYVYPAHIICYLPFQIFWACIKFYGSSIAPEKTFSFPTDSDLS</sequence>
<dbReference type="Proteomes" id="UP000275408">
    <property type="component" value="Unassembled WGS sequence"/>
</dbReference>
<keyword evidence="1" id="KW-1133">Transmembrane helix</keyword>
<reference evidence="2 3" key="1">
    <citation type="journal article" date="2018" name="Sci. Rep.">
        <title>Comparative analysis of the Pocillopora damicornis genome highlights role of immune system in coral evolution.</title>
        <authorList>
            <person name="Cunning R."/>
            <person name="Bay R.A."/>
            <person name="Gillette P."/>
            <person name="Baker A.C."/>
            <person name="Traylor-Knowles N."/>
        </authorList>
    </citation>
    <scope>NUCLEOTIDE SEQUENCE [LARGE SCALE GENOMIC DNA]</scope>
    <source>
        <strain evidence="2">RSMAS</strain>
        <tissue evidence="2">Whole animal</tissue>
    </source>
</reference>
<dbReference type="AlphaFoldDB" id="A0A3M6TVA9"/>
<accession>A0A3M6TVA9</accession>
<organism evidence="2 3">
    <name type="scientific">Pocillopora damicornis</name>
    <name type="common">Cauliflower coral</name>
    <name type="synonym">Millepora damicornis</name>
    <dbReference type="NCBI Taxonomy" id="46731"/>
    <lineage>
        <taxon>Eukaryota</taxon>
        <taxon>Metazoa</taxon>
        <taxon>Cnidaria</taxon>
        <taxon>Anthozoa</taxon>
        <taxon>Hexacorallia</taxon>
        <taxon>Scleractinia</taxon>
        <taxon>Astrocoeniina</taxon>
        <taxon>Pocilloporidae</taxon>
        <taxon>Pocillopora</taxon>
    </lineage>
</organism>
<comment type="caution">
    <text evidence="2">The sequence shown here is derived from an EMBL/GenBank/DDBJ whole genome shotgun (WGS) entry which is preliminary data.</text>
</comment>
<dbReference type="Gene3D" id="1.20.1070.10">
    <property type="entry name" value="Rhodopsin 7-helix transmembrane proteins"/>
    <property type="match status" value="1"/>
</dbReference>
<dbReference type="OrthoDB" id="10042731at2759"/>
<name>A0A3M6TVA9_POCDA</name>
<gene>
    <name evidence="2" type="ORF">pdam_00024914</name>
</gene>